<dbReference type="Pfam" id="PF00290">
    <property type="entry name" value="Trp_syntA"/>
    <property type="match status" value="1"/>
</dbReference>
<keyword evidence="5 8" id="KW-0057">Aromatic amino acid biosynthesis</keyword>
<proteinExistence type="inferred from homology"/>
<dbReference type="SUPFAM" id="SSF51366">
    <property type="entry name" value="Ribulose-phoshate binding barrel"/>
    <property type="match status" value="1"/>
</dbReference>
<sequence>MKNGKHIYEPFQNNHMQKLKLMTHAVIGYPTLAKTRELIKVMAASDVDYIELQIPFSDPLGDGPVIRRANTVALQQKTRVEDAFILVTQLRTEDKIATPFFFMTYFNIIFSYDPEKFCARAASCGVQGLIVPDYNPDLDTREKLQSTAKKFGLILVSFLGPNSSPKKINDCAKNAEGFIYCFANQGITGTKNTALESARHYLLKIKKHVAIPLAVGFGISTVEDIRALQGAADIVIIGSELIRVFDKSGIEGVKIKLTELISALEFE</sequence>
<evidence type="ECO:0000256" key="6">
    <source>
        <dbReference type="ARBA" id="ARBA00023239"/>
    </source>
</evidence>
<comment type="function">
    <text evidence="8">The alpha subunit is responsible for the aldol cleavage of indoleglycerol phosphate to indole and glyceraldehyde 3-phosphate.</text>
</comment>
<evidence type="ECO:0000256" key="7">
    <source>
        <dbReference type="ARBA" id="ARBA00049047"/>
    </source>
</evidence>
<evidence type="ECO:0000256" key="3">
    <source>
        <dbReference type="ARBA" id="ARBA00022605"/>
    </source>
</evidence>
<gene>
    <name evidence="8" type="primary">trpA</name>
    <name evidence="10" type="ORF">A2983_01715</name>
</gene>
<dbReference type="InterPro" id="IPR013785">
    <property type="entry name" value="Aldolase_TIM"/>
</dbReference>
<accession>A0A1F6N106</accession>
<organism evidence="10 11">
    <name type="scientific">Candidatus Magasanikbacteria bacterium RIFCSPLOWO2_01_FULL_40_15</name>
    <dbReference type="NCBI Taxonomy" id="1798686"/>
    <lineage>
        <taxon>Bacteria</taxon>
        <taxon>Candidatus Magasanikiibacteriota</taxon>
    </lineage>
</organism>
<dbReference type="InterPro" id="IPR002028">
    <property type="entry name" value="Trp_synthase_suA"/>
</dbReference>
<dbReference type="EC" id="4.2.1.20" evidence="8"/>
<evidence type="ECO:0000256" key="9">
    <source>
        <dbReference type="RuleBase" id="RU003662"/>
    </source>
</evidence>
<dbReference type="UniPathway" id="UPA00035">
    <property type="reaction ID" value="UER00044"/>
</dbReference>
<comment type="pathway">
    <text evidence="1 8">Amino-acid biosynthesis; L-tryptophan biosynthesis; L-tryptophan from chorismate: step 5/5.</text>
</comment>
<feature type="active site" description="Proton acceptor" evidence="8">
    <location>
        <position position="51"/>
    </location>
</feature>
<dbReference type="EMBL" id="MFQH01000024">
    <property type="protein sequence ID" value="OGH77400.1"/>
    <property type="molecule type" value="Genomic_DNA"/>
</dbReference>
<keyword evidence="4 8" id="KW-0822">Tryptophan biosynthesis</keyword>
<evidence type="ECO:0000256" key="2">
    <source>
        <dbReference type="ARBA" id="ARBA00011270"/>
    </source>
</evidence>
<comment type="caution">
    <text evidence="10">The sequence shown here is derived from an EMBL/GenBank/DDBJ whole genome shotgun (WGS) entry which is preliminary data.</text>
</comment>
<feature type="active site" description="Proton acceptor" evidence="8">
    <location>
        <position position="62"/>
    </location>
</feature>
<protein>
    <recommendedName>
        <fullName evidence="8">Tryptophan synthase alpha chain</fullName>
        <ecNumber evidence="8">4.2.1.20</ecNumber>
    </recommendedName>
</protein>
<evidence type="ECO:0000256" key="8">
    <source>
        <dbReference type="HAMAP-Rule" id="MF_00131"/>
    </source>
</evidence>
<keyword evidence="6 8" id="KW-0456">Lyase</keyword>
<dbReference type="CDD" id="cd04724">
    <property type="entry name" value="Tryptophan_synthase_alpha"/>
    <property type="match status" value="1"/>
</dbReference>
<evidence type="ECO:0000256" key="5">
    <source>
        <dbReference type="ARBA" id="ARBA00023141"/>
    </source>
</evidence>
<evidence type="ECO:0000313" key="10">
    <source>
        <dbReference type="EMBL" id="OGH77400.1"/>
    </source>
</evidence>
<dbReference type="Proteomes" id="UP000177040">
    <property type="component" value="Unassembled WGS sequence"/>
</dbReference>
<name>A0A1F6N106_9BACT</name>
<comment type="catalytic activity">
    <reaction evidence="7 8">
        <text>(1S,2R)-1-C-(indol-3-yl)glycerol 3-phosphate + L-serine = D-glyceraldehyde 3-phosphate + L-tryptophan + H2O</text>
        <dbReference type="Rhea" id="RHEA:10532"/>
        <dbReference type="ChEBI" id="CHEBI:15377"/>
        <dbReference type="ChEBI" id="CHEBI:33384"/>
        <dbReference type="ChEBI" id="CHEBI:57912"/>
        <dbReference type="ChEBI" id="CHEBI:58866"/>
        <dbReference type="ChEBI" id="CHEBI:59776"/>
        <dbReference type="EC" id="4.2.1.20"/>
    </reaction>
</comment>
<dbReference type="GO" id="GO:0005829">
    <property type="term" value="C:cytosol"/>
    <property type="evidence" value="ECO:0007669"/>
    <property type="project" value="TreeGrafter"/>
</dbReference>
<reference evidence="10 11" key="1">
    <citation type="journal article" date="2016" name="Nat. Commun.">
        <title>Thousands of microbial genomes shed light on interconnected biogeochemical processes in an aquifer system.</title>
        <authorList>
            <person name="Anantharaman K."/>
            <person name="Brown C.T."/>
            <person name="Hug L.A."/>
            <person name="Sharon I."/>
            <person name="Castelle C.J."/>
            <person name="Probst A.J."/>
            <person name="Thomas B.C."/>
            <person name="Singh A."/>
            <person name="Wilkins M.J."/>
            <person name="Karaoz U."/>
            <person name="Brodie E.L."/>
            <person name="Williams K.H."/>
            <person name="Hubbard S.S."/>
            <person name="Banfield J.F."/>
        </authorList>
    </citation>
    <scope>NUCLEOTIDE SEQUENCE [LARGE SCALE GENOMIC DNA]</scope>
</reference>
<dbReference type="InterPro" id="IPR018204">
    <property type="entry name" value="Trp_synthase_alpha_AS"/>
</dbReference>
<dbReference type="Gene3D" id="3.20.20.70">
    <property type="entry name" value="Aldolase class I"/>
    <property type="match status" value="1"/>
</dbReference>
<comment type="subunit">
    <text evidence="2 8">Tetramer of two alpha and two beta chains.</text>
</comment>
<evidence type="ECO:0000313" key="11">
    <source>
        <dbReference type="Proteomes" id="UP000177040"/>
    </source>
</evidence>
<dbReference type="AlphaFoldDB" id="A0A1F6N106"/>
<dbReference type="PANTHER" id="PTHR43406:SF1">
    <property type="entry name" value="TRYPTOPHAN SYNTHASE ALPHA CHAIN, CHLOROPLASTIC"/>
    <property type="match status" value="1"/>
</dbReference>
<comment type="similarity">
    <text evidence="8 9">Belongs to the TrpA family.</text>
</comment>
<keyword evidence="3 8" id="KW-0028">Amino-acid biosynthesis</keyword>
<dbReference type="HAMAP" id="MF_00131">
    <property type="entry name" value="Trp_synth_alpha"/>
    <property type="match status" value="1"/>
</dbReference>
<evidence type="ECO:0000256" key="1">
    <source>
        <dbReference type="ARBA" id="ARBA00004733"/>
    </source>
</evidence>
<dbReference type="NCBIfam" id="TIGR00262">
    <property type="entry name" value="trpA"/>
    <property type="match status" value="1"/>
</dbReference>
<evidence type="ECO:0000256" key="4">
    <source>
        <dbReference type="ARBA" id="ARBA00022822"/>
    </source>
</evidence>
<dbReference type="PANTHER" id="PTHR43406">
    <property type="entry name" value="TRYPTOPHAN SYNTHASE, ALPHA CHAIN"/>
    <property type="match status" value="1"/>
</dbReference>
<dbReference type="GO" id="GO:0004834">
    <property type="term" value="F:tryptophan synthase activity"/>
    <property type="evidence" value="ECO:0007669"/>
    <property type="project" value="UniProtKB-UniRule"/>
</dbReference>
<dbReference type="PROSITE" id="PS00167">
    <property type="entry name" value="TRP_SYNTHASE_ALPHA"/>
    <property type="match status" value="1"/>
</dbReference>
<dbReference type="InterPro" id="IPR011060">
    <property type="entry name" value="RibuloseP-bd_barrel"/>
</dbReference>